<accession>A0A0E9QXX9</accession>
<protein>
    <submittedName>
        <fullName evidence="1">Uncharacterized protein</fullName>
    </submittedName>
</protein>
<dbReference type="EMBL" id="GBXM01087255">
    <property type="protein sequence ID" value="JAH21322.1"/>
    <property type="molecule type" value="Transcribed_RNA"/>
</dbReference>
<dbReference type="AlphaFoldDB" id="A0A0E9QXX9"/>
<evidence type="ECO:0000313" key="1">
    <source>
        <dbReference type="EMBL" id="JAH21322.1"/>
    </source>
</evidence>
<proteinExistence type="predicted"/>
<reference evidence="1" key="1">
    <citation type="submission" date="2014-11" db="EMBL/GenBank/DDBJ databases">
        <authorList>
            <person name="Amaro Gonzalez C."/>
        </authorList>
    </citation>
    <scope>NUCLEOTIDE SEQUENCE</scope>
</reference>
<reference evidence="1" key="2">
    <citation type="journal article" date="2015" name="Fish Shellfish Immunol.">
        <title>Early steps in the European eel (Anguilla anguilla)-Vibrio vulnificus interaction in the gills: Role of the RtxA13 toxin.</title>
        <authorList>
            <person name="Callol A."/>
            <person name="Pajuelo D."/>
            <person name="Ebbesson L."/>
            <person name="Teles M."/>
            <person name="MacKenzie S."/>
            <person name="Amaro C."/>
        </authorList>
    </citation>
    <scope>NUCLEOTIDE SEQUENCE</scope>
</reference>
<sequence length="27" mass="3041">MSVMRLSPIAYRDVMGVLHPLCRQPAV</sequence>
<name>A0A0E9QXX9_ANGAN</name>
<organism evidence="1">
    <name type="scientific">Anguilla anguilla</name>
    <name type="common">European freshwater eel</name>
    <name type="synonym">Muraena anguilla</name>
    <dbReference type="NCBI Taxonomy" id="7936"/>
    <lineage>
        <taxon>Eukaryota</taxon>
        <taxon>Metazoa</taxon>
        <taxon>Chordata</taxon>
        <taxon>Craniata</taxon>
        <taxon>Vertebrata</taxon>
        <taxon>Euteleostomi</taxon>
        <taxon>Actinopterygii</taxon>
        <taxon>Neopterygii</taxon>
        <taxon>Teleostei</taxon>
        <taxon>Anguilliformes</taxon>
        <taxon>Anguillidae</taxon>
        <taxon>Anguilla</taxon>
    </lineage>
</organism>